<proteinExistence type="predicted"/>
<feature type="non-terminal residue" evidence="2">
    <location>
        <position position="514"/>
    </location>
</feature>
<protein>
    <submittedName>
        <fullName evidence="2">Uncharacterized protein</fullName>
    </submittedName>
</protein>
<dbReference type="InParanoid" id="A0A409WCJ0"/>
<keyword evidence="3" id="KW-1185">Reference proteome</keyword>
<feature type="region of interest" description="Disordered" evidence="1">
    <location>
        <begin position="449"/>
        <end position="468"/>
    </location>
</feature>
<gene>
    <name evidence="2" type="ORF">CVT26_009210</name>
</gene>
<accession>A0A409WCJ0</accession>
<evidence type="ECO:0000313" key="3">
    <source>
        <dbReference type="Proteomes" id="UP000284706"/>
    </source>
</evidence>
<name>A0A409WCJ0_9AGAR</name>
<dbReference type="AlphaFoldDB" id="A0A409WCJ0"/>
<organism evidence="2 3">
    <name type="scientific">Gymnopilus dilepis</name>
    <dbReference type="NCBI Taxonomy" id="231916"/>
    <lineage>
        <taxon>Eukaryota</taxon>
        <taxon>Fungi</taxon>
        <taxon>Dikarya</taxon>
        <taxon>Basidiomycota</taxon>
        <taxon>Agaricomycotina</taxon>
        <taxon>Agaricomycetes</taxon>
        <taxon>Agaricomycetidae</taxon>
        <taxon>Agaricales</taxon>
        <taxon>Agaricineae</taxon>
        <taxon>Hymenogastraceae</taxon>
        <taxon>Gymnopilus</taxon>
    </lineage>
</organism>
<dbReference type="Proteomes" id="UP000284706">
    <property type="component" value="Unassembled WGS sequence"/>
</dbReference>
<reference evidence="2 3" key="1">
    <citation type="journal article" date="2018" name="Evol. Lett.">
        <title>Horizontal gene cluster transfer increased hallucinogenic mushroom diversity.</title>
        <authorList>
            <person name="Reynolds H.T."/>
            <person name="Vijayakumar V."/>
            <person name="Gluck-Thaler E."/>
            <person name="Korotkin H.B."/>
            <person name="Matheny P.B."/>
            <person name="Slot J.C."/>
        </authorList>
    </citation>
    <scope>NUCLEOTIDE SEQUENCE [LARGE SCALE GENOMIC DNA]</scope>
    <source>
        <strain evidence="2 3">SRW20</strain>
    </source>
</reference>
<evidence type="ECO:0000313" key="2">
    <source>
        <dbReference type="EMBL" id="PPQ76209.1"/>
    </source>
</evidence>
<sequence>MPNFLKRKNPEGGWPWRCWPCKKFCSGRGTLDVADAAWLDEGSLQFLRVYACSAANPSALQDEDVNMNDFPSQGSELDAVEYLVDDYDRHVPTSATERDYPGIEVPLYDVACQSVLVLPPSIADTTAIPGGQSIDRADDGALIFPSHTSPPSVFQIQDLLSHDPVGDASSYTDASDVLKEKFHVPCATKDGSIVSPLAPPQSFLGLQSPSDMSPSSGGRICVRNSASSTFVEDGSHLANRLTTSSSPLDAEPVTPRPAVKVDQTALEGFVVLSPVAPSLLSCSLENATPSDMDCPSGCDPRPTVSNAASYNLMEEESGLYSSQEYHGGSVHGSDVDESAREDHIPDVAEVPTSADDGSLVLPPLLNNEPTLPRYIPAEIPQFIAPPTTPKHDLSDARNSPVFIDVTTSPPATFEFAVNSQLFPASDVAGQPFVTLPSLASFVEVDTTRNHSSNNVDDMMEGTSVSDPNHSLPVSVTEDNSIELPPLPLSPPSPQFRLFAFPMGSPPALSIRSLA</sequence>
<feature type="region of interest" description="Disordered" evidence="1">
    <location>
        <begin position="317"/>
        <end position="341"/>
    </location>
</feature>
<comment type="caution">
    <text evidence="2">The sequence shown here is derived from an EMBL/GenBank/DDBJ whole genome shotgun (WGS) entry which is preliminary data.</text>
</comment>
<evidence type="ECO:0000256" key="1">
    <source>
        <dbReference type="SAM" id="MobiDB-lite"/>
    </source>
</evidence>
<dbReference type="EMBL" id="NHYE01005185">
    <property type="protein sequence ID" value="PPQ76209.1"/>
    <property type="molecule type" value="Genomic_DNA"/>
</dbReference>